<keyword evidence="2" id="KW-1185">Reference proteome</keyword>
<protein>
    <submittedName>
        <fullName evidence="1">Uncharacterized protein</fullName>
    </submittedName>
</protein>
<reference evidence="1" key="2">
    <citation type="submission" date="2023-01" db="EMBL/GenBank/DDBJ databases">
        <authorList>
            <person name="Sun Q."/>
            <person name="Evtushenko L."/>
        </authorList>
    </citation>
    <scope>NUCLEOTIDE SEQUENCE</scope>
    <source>
        <strain evidence="1">VKM Ac-1020</strain>
    </source>
</reference>
<name>A0A9W6LW81_9MICO</name>
<dbReference type="InterPro" id="IPR046561">
    <property type="entry name" value="DUF6716"/>
</dbReference>
<dbReference type="EMBL" id="BSEJ01000007">
    <property type="protein sequence ID" value="GLJ61524.1"/>
    <property type="molecule type" value="Genomic_DNA"/>
</dbReference>
<sequence>MGIADTDSYVKWAAALLGTLPDEAGELIVLDTPLVVSDAQLETALAGSGLDRSRVRRAAFDELAELVADADAVLVAARGPLVRVVAREVAQLEPRPVIVTGLPGISVPATWLALHFRRQCDLFVLHAHREVREFARLAEERGIAQRFGLARLPFAAGGTPSGQPARGGTDLVFAAQAIVPRAREDRELVARILVDAAKLDPSRRVVVKLRGCAGEQQTHAERDAYPDLIAELGDVPPNLVFSTEPMGEALDRAEGLVTVSSTAAIEAIARGVPVIVLDTFGVSRRLINVVFEGSGLFGGEDDVIARSFRMPRAEWLRDSYFHDTADDDWSEQLAGLVAQRRAGALAPRPPYRRWGGRARDAWERRLALGDADRTVSGAVAYAIGVPIRSVLRFTRRMRRRLGAAVSAAGARGVLDA</sequence>
<reference evidence="1" key="1">
    <citation type="journal article" date="2014" name="Int. J. Syst. Evol. Microbiol.">
        <title>Complete genome sequence of Corynebacterium casei LMG S-19264T (=DSM 44701T), isolated from a smear-ripened cheese.</title>
        <authorList>
            <consortium name="US DOE Joint Genome Institute (JGI-PGF)"/>
            <person name="Walter F."/>
            <person name="Albersmeier A."/>
            <person name="Kalinowski J."/>
            <person name="Ruckert C."/>
        </authorList>
    </citation>
    <scope>NUCLEOTIDE SEQUENCE</scope>
    <source>
        <strain evidence="1">VKM Ac-1020</strain>
    </source>
</reference>
<dbReference type="Proteomes" id="UP001142462">
    <property type="component" value="Unassembled WGS sequence"/>
</dbReference>
<dbReference type="Pfam" id="PF20471">
    <property type="entry name" value="DUF6716"/>
    <property type="match status" value="1"/>
</dbReference>
<accession>A0A9W6LW81</accession>
<dbReference type="AlphaFoldDB" id="A0A9W6LW81"/>
<comment type="caution">
    <text evidence="1">The sequence shown here is derived from an EMBL/GenBank/DDBJ whole genome shotgun (WGS) entry which is preliminary data.</text>
</comment>
<dbReference type="SUPFAM" id="SSF53756">
    <property type="entry name" value="UDP-Glycosyltransferase/glycogen phosphorylase"/>
    <property type="match status" value="1"/>
</dbReference>
<gene>
    <name evidence="1" type="ORF">GCM10017576_16540</name>
</gene>
<evidence type="ECO:0000313" key="1">
    <source>
        <dbReference type="EMBL" id="GLJ61524.1"/>
    </source>
</evidence>
<proteinExistence type="predicted"/>
<organism evidence="1 2">
    <name type="scientific">Microbacterium barkeri</name>
    <dbReference type="NCBI Taxonomy" id="33917"/>
    <lineage>
        <taxon>Bacteria</taxon>
        <taxon>Bacillati</taxon>
        <taxon>Actinomycetota</taxon>
        <taxon>Actinomycetes</taxon>
        <taxon>Micrococcales</taxon>
        <taxon>Microbacteriaceae</taxon>
        <taxon>Microbacterium</taxon>
    </lineage>
</organism>
<evidence type="ECO:0000313" key="2">
    <source>
        <dbReference type="Proteomes" id="UP001142462"/>
    </source>
</evidence>